<name>A0ABW2TR08_9PSEU</name>
<dbReference type="InterPro" id="IPR020806">
    <property type="entry name" value="PKS_PP-bd"/>
</dbReference>
<keyword evidence="1" id="KW-0596">Phosphopantetheine</keyword>
<evidence type="ECO:0000313" key="5">
    <source>
        <dbReference type="EMBL" id="MFC7615769.1"/>
    </source>
</evidence>
<protein>
    <submittedName>
        <fullName evidence="5">Thioesterase domain-containing protein</fullName>
    </submittedName>
</protein>
<dbReference type="PROSITE" id="PS00012">
    <property type="entry name" value="PHOSPHOPANTETHEINE"/>
    <property type="match status" value="1"/>
</dbReference>
<dbReference type="SUPFAM" id="SSF53474">
    <property type="entry name" value="alpha/beta-Hydrolases"/>
    <property type="match status" value="1"/>
</dbReference>
<feature type="compositionally biased region" description="Pro residues" evidence="3">
    <location>
        <begin position="309"/>
        <end position="321"/>
    </location>
</feature>
<evidence type="ECO:0000259" key="4">
    <source>
        <dbReference type="PROSITE" id="PS50075"/>
    </source>
</evidence>
<dbReference type="Pfam" id="PF00550">
    <property type="entry name" value="PP-binding"/>
    <property type="match status" value="1"/>
</dbReference>
<dbReference type="InterPro" id="IPR006162">
    <property type="entry name" value="Ppantetheine_attach_site"/>
</dbReference>
<dbReference type="PROSITE" id="PS50075">
    <property type="entry name" value="CARRIER"/>
    <property type="match status" value="1"/>
</dbReference>
<dbReference type="EMBL" id="JBHTEY010000004">
    <property type="protein sequence ID" value="MFC7615769.1"/>
    <property type="molecule type" value="Genomic_DNA"/>
</dbReference>
<evidence type="ECO:0000256" key="2">
    <source>
        <dbReference type="ARBA" id="ARBA00022553"/>
    </source>
</evidence>
<dbReference type="Pfam" id="PF00975">
    <property type="entry name" value="Thioesterase"/>
    <property type="match status" value="1"/>
</dbReference>
<reference evidence="6" key="1">
    <citation type="journal article" date="2019" name="Int. J. Syst. Evol. Microbiol.">
        <title>The Global Catalogue of Microorganisms (GCM) 10K type strain sequencing project: providing services to taxonomists for standard genome sequencing and annotation.</title>
        <authorList>
            <consortium name="The Broad Institute Genomics Platform"/>
            <consortium name="The Broad Institute Genome Sequencing Center for Infectious Disease"/>
            <person name="Wu L."/>
            <person name="Ma J."/>
        </authorList>
    </citation>
    <scope>NUCLEOTIDE SEQUENCE [LARGE SCALE GENOMIC DNA]</scope>
    <source>
        <strain evidence="6">JCM 17695</strain>
    </source>
</reference>
<dbReference type="Gene3D" id="3.40.50.1820">
    <property type="entry name" value="alpha/beta hydrolase"/>
    <property type="match status" value="1"/>
</dbReference>
<dbReference type="InterPro" id="IPR009081">
    <property type="entry name" value="PP-bd_ACP"/>
</dbReference>
<dbReference type="InterPro" id="IPR020802">
    <property type="entry name" value="TesA-like"/>
</dbReference>
<dbReference type="InterPro" id="IPR029058">
    <property type="entry name" value="AB_hydrolase_fold"/>
</dbReference>
<evidence type="ECO:0000256" key="1">
    <source>
        <dbReference type="ARBA" id="ARBA00022450"/>
    </source>
</evidence>
<evidence type="ECO:0000313" key="6">
    <source>
        <dbReference type="Proteomes" id="UP001596512"/>
    </source>
</evidence>
<dbReference type="Proteomes" id="UP001596512">
    <property type="component" value="Unassembled WGS sequence"/>
</dbReference>
<dbReference type="InterPro" id="IPR036736">
    <property type="entry name" value="ACP-like_sf"/>
</dbReference>
<dbReference type="PANTHER" id="PTHR45527:SF1">
    <property type="entry name" value="FATTY ACID SYNTHASE"/>
    <property type="match status" value="1"/>
</dbReference>
<dbReference type="SMART" id="SM00824">
    <property type="entry name" value="PKS_TE"/>
    <property type="match status" value="1"/>
</dbReference>
<keyword evidence="6" id="KW-1185">Reference proteome</keyword>
<gene>
    <name evidence="5" type="ORF">ACFQV2_22030</name>
</gene>
<feature type="compositionally biased region" description="Basic and acidic residues" evidence="3">
    <location>
        <begin position="296"/>
        <end position="305"/>
    </location>
</feature>
<comment type="caution">
    <text evidence="5">The sequence shown here is derived from an EMBL/GenBank/DDBJ whole genome shotgun (WGS) entry which is preliminary data.</text>
</comment>
<keyword evidence="2" id="KW-0597">Phosphoprotein</keyword>
<feature type="region of interest" description="Disordered" evidence="3">
    <location>
        <begin position="296"/>
        <end position="321"/>
    </location>
</feature>
<proteinExistence type="predicted"/>
<organism evidence="5 6">
    <name type="scientific">Actinokineospora soli</name>
    <dbReference type="NCBI Taxonomy" id="1048753"/>
    <lineage>
        <taxon>Bacteria</taxon>
        <taxon>Bacillati</taxon>
        <taxon>Actinomycetota</taxon>
        <taxon>Actinomycetes</taxon>
        <taxon>Pseudonocardiales</taxon>
        <taxon>Pseudonocardiaceae</taxon>
        <taxon>Actinokineospora</taxon>
    </lineage>
</organism>
<evidence type="ECO:0000256" key="3">
    <source>
        <dbReference type="SAM" id="MobiDB-lite"/>
    </source>
</evidence>
<dbReference type="SMART" id="SM00823">
    <property type="entry name" value="PKS_PP"/>
    <property type="match status" value="1"/>
</dbReference>
<sequence length="321" mass="34632">MLCAAFADVLGLDQVGVDDGFFDLGGHSLLAVRLLSRVHTDLGVKLGVRDLFQAPTPADLARRLGEPRSSGAALRPLLPLRANGADRPLFCVHPGMGLSWPYAGLARHLDVPVYGLQTRALTDPAYRVASVAEMAADYLGQIRRVQPHGPYRLLGWSFGGVVAHAMAAQLQAAGEEVELLALMDAYPAAPEDRGTEVTLEQILDVLIADPTARAAHTTFDAAALARTLRATDPVVADFTEPETTTLVHAAVTHMRLMRAHRPPTYTGDVLFFTATQDNDRTHTTWSDHVTGEVRNHDIDTTHLRMADPTPSPRSAPPSPTP</sequence>
<dbReference type="PANTHER" id="PTHR45527">
    <property type="entry name" value="NONRIBOSOMAL PEPTIDE SYNTHETASE"/>
    <property type="match status" value="1"/>
</dbReference>
<dbReference type="SUPFAM" id="SSF47336">
    <property type="entry name" value="ACP-like"/>
    <property type="match status" value="1"/>
</dbReference>
<feature type="domain" description="Carrier" evidence="4">
    <location>
        <begin position="1"/>
        <end position="68"/>
    </location>
</feature>
<dbReference type="InterPro" id="IPR001031">
    <property type="entry name" value="Thioesterase"/>
</dbReference>
<accession>A0ABW2TR08</accession>